<accession>A0A8I6RL39</accession>
<dbReference type="GO" id="GO:0021556">
    <property type="term" value="P:central nervous system formation"/>
    <property type="evidence" value="ECO:0007669"/>
    <property type="project" value="TreeGrafter"/>
</dbReference>
<evidence type="ECO:0000313" key="7">
    <source>
        <dbReference type="Proteomes" id="UP000494040"/>
    </source>
</evidence>
<dbReference type="PANTHER" id="PTHR23199">
    <property type="entry name" value="NEUROTROPHIN 1-RELATED"/>
    <property type="match status" value="1"/>
</dbReference>
<dbReference type="Pfam" id="PF16077">
    <property type="entry name" value="Spaetzle"/>
    <property type="match status" value="1"/>
</dbReference>
<dbReference type="Gene3D" id="2.10.90.10">
    <property type="entry name" value="Cystine-knot cytokines"/>
    <property type="match status" value="1"/>
</dbReference>
<evidence type="ECO:0000313" key="6">
    <source>
        <dbReference type="EnsemblMetazoa" id="XP_014246965.1"/>
    </source>
</evidence>
<dbReference type="PANTHER" id="PTHR23199:SF16">
    <property type="entry name" value="PROTEIN SPAETZLE 5"/>
    <property type="match status" value="1"/>
</dbReference>
<name>A0A8I6RL39_CIMLE</name>
<dbReference type="InterPro" id="IPR052444">
    <property type="entry name" value="Spz/Toll_ligand-like"/>
</dbReference>
<reference evidence="6" key="1">
    <citation type="submission" date="2022-01" db="UniProtKB">
        <authorList>
            <consortium name="EnsemblMetazoa"/>
        </authorList>
    </citation>
    <scope>IDENTIFICATION</scope>
</reference>
<keyword evidence="7" id="KW-1185">Reference proteome</keyword>
<evidence type="ECO:0000256" key="1">
    <source>
        <dbReference type="ARBA" id="ARBA00022729"/>
    </source>
</evidence>
<dbReference type="SUPFAM" id="SSF57501">
    <property type="entry name" value="Cystine-knot cytokines"/>
    <property type="match status" value="1"/>
</dbReference>
<gene>
    <name evidence="6" type="primary">106665217</name>
</gene>
<dbReference type="OMA" id="AVHYDYH"/>
<proteinExistence type="predicted"/>
<dbReference type="InterPro" id="IPR032104">
    <property type="entry name" value="Spaetzle"/>
</dbReference>
<feature type="chain" id="PRO_5035324151" description="Spaetzle domain-containing protein" evidence="4">
    <location>
        <begin position="21"/>
        <end position="303"/>
    </location>
</feature>
<evidence type="ECO:0000259" key="5">
    <source>
        <dbReference type="Pfam" id="PF16077"/>
    </source>
</evidence>
<feature type="domain" description="Spaetzle" evidence="5">
    <location>
        <begin position="203"/>
        <end position="298"/>
    </location>
</feature>
<dbReference type="GO" id="GO:0005615">
    <property type="term" value="C:extracellular space"/>
    <property type="evidence" value="ECO:0007669"/>
    <property type="project" value="UniProtKB-ARBA"/>
</dbReference>
<protein>
    <recommendedName>
        <fullName evidence="5">Spaetzle domain-containing protein</fullName>
    </recommendedName>
</protein>
<dbReference type="AlphaFoldDB" id="A0A8I6RL39"/>
<dbReference type="OrthoDB" id="7933576at2759"/>
<keyword evidence="1 4" id="KW-0732">Signal</keyword>
<dbReference type="GO" id="GO:0005121">
    <property type="term" value="F:Toll binding"/>
    <property type="evidence" value="ECO:0007669"/>
    <property type="project" value="TreeGrafter"/>
</dbReference>
<feature type="signal peptide" evidence="4">
    <location>
        <begin position="1"/>
        <end position="20"/>
    </location>
</feature>
<dbReference type="InterPro" id="IPR029034">
    <property type="entry name" value="Cystine-knot_cytokine"/>
</dbReference>
<evidence type="ECO:0000256" key="3">
    <source>
        <dbReference type="ARBA" id="ARBA00023180"/>
    </source>
</evidence>
<dbReference type="KEGG" id="clec:106665217"/>
<keyword evidence="3" id="KW-0325">Glycoprotein</keyword>
<dbReference type="EnsemblMetazoa" id="XM_014391479.2">
    <property type="protein sequence ID" value="XP_014246965.1"/>
    <property type="gene ID" value="LOC106665217"/>
</dbReference>
<dbReference type="GO" id="GO:0045087">
    <property type="term" value="P:innate immune response"/>
    <property type="evidence" value="ECO:0007669"/>
    <property type="project" value="TreeGrafter"/>
</dbReference>
<evidence type="ECO:0000256" key="2">
    <source>
        <dbReference type="ARBA" id="ARBA00023157"/>
    </source>
</evidence>
<dbReference type="GO" id="GO:0008083">
    <property type="term" value="F:growth factor activity"/>
    <property type="evidence" value="ECO:0007669"/>
    <property type="project" value="TreeGrafter"/>
</dbReference>
<dbReference type="Proteomes" id="UP000494040">
    <property type="component" value="Unassembled WGS sequence"/>
</dbReference>
<sequence length="303" mass="34386">MPTQLLHLCWVFVLIAGLEGSPPCSQYGCQQQPAFKPYFPPRQPNYVPAPPGMTPPCAKSGKTYCVDVDEYPQQLITTLVSGWQYNYNTLLANEMVEGAPPRDTYGLPPNKEKEYPYPGPSERTLPPSHQYIIFNATTHGYPDRRYRLEIPNVHITSNDPGFIYSAIIRPDLVPPVTHYDSGSWWKRFMKQNRQTRQAKETLTLCPTKTHFIMPKAAINNQGNWKYVVNLDQDRRFTQLVGSETCASTKCNGICSLPNGYTSKCQQHYVQKRLIALDDNGNSLYTDLFWLPHCCLCQISPSGS</sequence>
<organism evidence="6 7">
    <name type="scientific">Cimex lectularius</name>
    <name type="common">Bed bug</name>
    <name type="synonym">Acanthia lectularia</name>
    <dbReference type="NCBI Taxonomy" id="79782"/>
    <lineage>
        <taxon>Eukaryota</taxon>
        <taxon>Metazoa</taxon>
        <taxon>Ecdysozoa</taxon>
        <taxon>Arthropoda</taxon>
        <taxon>Hexapoda</taxon>
        <taxon>Insecta</taxon>
        <taxon>Pterygota</taxon>
        <taxon>Neoptera</taxon>
        <taxon>Paraneoptera</taxon>
        <taxon>Hemiptera</taxon>
        <taxon>Heteroptera</taxon>
        <taxon>Panheteroptera</taxon>
        <taxon>Cimicomorpha</taxon>
        <taxon>Cimicidae</taxon>
        <taxon>Cimex</taxon>
    </lineage>
</organism>
<keyword evidence="2" id="KW-1015">Disulfide bond</keyword>
<evidence type="ECO:0000256" key="4">
    <source>
        <dbReference type="SAM" id="SignalP"/>
    </source>
</evidence>